<dbReference type="Pfam" id="PF08546">
    <property type="entry name" value="ApbA_C"/>
    <property type="match status" value="1"/>
</dbReference>
<comment type="caution">
    <text evidence="14">The sequence shown here is derived from an EMBL/GenBank/DDBJ whole genome shotgun (WGS) entry which is preliminary data.</text>
</comment>
<dbReference type="NCBIfam" id="TIGR00745">
    <property type="entry name" value="apbA_panE"/>
    <property type="match status" value="1"/>
</dbReference>
<dbReference type="SUPFAM" id="SSF48179">
    <property type="entry name" value="6-phosphogluconate dehydrogenase C-terminal domain-like"/>
    <property type="match status" value="1"/>
</dbReference>
<dbReference type="EMBL" id="BAAAGX010000028">
    <property type="protein sequence ID" value="GAA0270030.1"/>
    <property type="molecule type" value="Genomic_DNA"/>
</dbReference>
<evidence type="ECO:0000256" key="7">
    <source>
        <dbReference type="ARBA" id="ARBA00022857"/>
    </source>
</evidence>
<feature type="domain" description="Ketopantoate reductase C-terminal" evidence="13">
    <location>
        <begin position="177"/>
        <end position="316"/>
    </location>
</feature>
<dbReference type="InterPro" id="IPR013332">
    <property type="entry name" value="KPR_N"/>
</dbReference>
<comment type="catalytic activity">
    <reaction evidence="10 11">
        <text>(R)-pantoate + NADP(+) = 2-dehydropantoate + NADPH + H(+)</text>
        <dbReference type="Rhea" id="RHEA:16233"/>
        <dbReference type="ChEBI" id="CHEBI:11561"/>
        <dbReference type="ChEBI" id="CHEBI:15378"/>
        <dbReference type="ChEBI" id="CHEBI:15980"/>
        <dbReference type="ChEBI" id="CHEBI:57783"/>
        <dbReference type="ChEBI" id="CHEBI:58349"/>
        <dbReference type="EC" id="1.1.1.169"/>
    </reaction>
</comment>
<feature type="domain" description="Ketopantoate reductase N-terminal" evidence="12">
    <location>
        <begin position="5"/>
        <end position="152"/>
    </location>
</feature>
<dbReference type="InterPro" id="IPR013328">
    <property type="entry name" value="6PGD_dom2"/>
</dbReference>
<evidence type="ECO:0000256" key="1">
    <source>
        <dbReference type="ARBA" id="ARBA00002919"/>
    </source>
</evidence>
<sequence length="334" mass="35024">MRSRIVVLGAGLIGLYVGGALHASGAEVALIGRERMRRFTEAPLALTDLDGGRTEIPAGALDYSLDPTALADAGLVLLAVKSADTGAAADLLAAHAPQRPVVLSLQNGVGNVDVLQTRLPDYEIVPGMVPFNVVSPSPGRLHRATEGGLMAGRTHALDEWLPAFAAAGLPVTLRADFAPVQWGKMLLNLNNAVNALAGVPLRAELSQRAYRRVLALLVEEALAVLRAAGIRPARVTKVPPGALPTLLRVPDALFTRLAGAMLRIDPEARSSMAEDLDAGRRTEVEYLNGAVVRLAERAGVDAPVNRKVVALVHAAEEHGAPSLTGAQLLAEVSR</sequence>
<reference evidence="14 15" key="1">
    <citation type="journal article" date="2019" name="Int. J. Syst. Evol. Microbiol.">
        <title>The Global Catalogue of Microorganisms (GCM) 10K type strain sequencing project: providing services to taxonomists for standard genome sequencing and annotation.</title>
        <authorList>
            <consortium name="The Broad Institute Genomics Platform"/>
            <consortium name="The Broad Institute Genome Sequencing Center for Infectious Disease"/>
            <person name="Wu L."/>
            <person name="Ma J."/>
        </authorList>
    </citation>
    <scope>NUCLEOTIDE SEQUENCE [LARGE SCALE GENOMIC DNA]</scope>
    <source>
        <strain evidence="14 15">JCM 10425</strain>
    </source>
</reference>
<dbReference type="PANTHER" id="PTHR43765">
    <property type="entry name" value="2-DEHYDROPANTOATE 2-REDUCTASE-RELATED"/>
    <property type="match status" value="1"/>
</dbReference>
<dbReference type="EC" id="1.1.1.169" evidence="4 11"/>
<evidence type="ECO:0000256" key="6">
    <source>
        <dbReference type="ARBA" id="ARBA00022655"/>
    </source>
</evidence>
<dbReference type="InterPro" id="IPR008927">
    <property type="entry name" value="6-PGluconate_DH-like_C_sf"/>
</dbReference>
<evidence type="ECO:0000259" key="12">
    <source>
        <dbReference type="Pfam" id="PF02558"/>
    </source>
</evidence>
<gene>
    <name evidence="14" type="ORF">GCM10009539_66520</name>
</gene>
<evidence type="ECO:0000256" key="4">
    <source>
        <dbReference type="ARBA" id="ARBA00013014"/>
    </source>
</evidence>
<evidence type="ECO:0000256" key="8">
    <source>
        <dbReference type="ARBA" id="ARBA00023002"/>
    </source>
</evidence>
<dbReference type="Pfam" id="PF02558">
    <property type="entry name" value="ApbA"/>
    <property type="match status" value="1"/>
</dbReference>
<dbReference type="Proteomes" id="UP001500967">
    <property type="component" value="Unassembled WGS sequence"/>
</dbReference>
<keyword evidence="7 11" id="KW-0521">NADP</keyword>
<evidence type="ECO:0000313" key="14">
    <source>
        <dbReference type="EMBL" id="GAA0270030.1"/>
    </source>
</evidence>
<evidence type="ECO:0000256" key="9">
    <source>
        <dbReference type="ARBA" id="ARBA00032024"/>
    </source>
</evidence>
<dbReference type="Gene3D" id="1.10.1040.10">
    <property type="entry name" value="N-(1-d-carboxylethyl)-l-norvaline Dehydrogenase, domain 2"/>
    <property type="match status" value="1"/>
</dbReference>
<proteinExistence type="inferred from homology"/>
<dbReference type="RefSeq" id="WP_344652893.1">
    <property type="nucleotide sequence ID" value="NZ_BAAAGX010000028.1"/>
</dbReference>
<evidence type="ECO:0000256" key="5">
    <source>
        <dbReference type="ARBA" id="ARBA00019465"/>
    </source>
</evidence>
<dbReference type="InterPro" id="IPR003710">
    <property type="entry name" value="ApbA"/>
</dbReference>
<evidence type="ECO:0000313" key="15">
    <source>
        <dbReference type="Proteomes" id="UP001500967"/>
    </source>
</evidence>
<evidence type="ECO:0000256" key="2">
    <source>
        <dbReference type="ARBA" id="ARBA00004994"/>
    </source>
</evidence>
<protein>
    <recommendedName>
        <fullName evidence="5 11">2-dehydropantoate 2-reductase</fullName>
        <ecNumber evidence="4 11">1.1.1.169</ecNumber>
    </recommendedName>
    <alternativeName>
        <fullName evidence="9 11">Ketopantoate reductase</fullName>
    </alternativeName>
</protein>
<comment type="function">
    <text evidence="1 11">Catalyzes the NADPH-dependent reduction of ketopantoate into pantoic acid.</text>
</comment>
<comment type="similarity">
    <text evidence="3 11">Belongs to the ketopantoate reductase family.</text>
</comment>
<name>A0ABN0V138_9ACTN</name>
<dbReference type="InterPro" id="IPR050838">
    <property type="entry name" value="Ketopantoate_reductase"/>
</dbReference>
<dbReference type="InterPro" id="IPR036291">
    <property type="entry name" value="NAD(P)-bd_dom_sf"/>
</dbReference>
<dbReference type="InterPro" id="IPR013752">
    <property type="entry name" value="KPA_reductase"/>
</dbReference>
<accession>A0ABN0V138</accession>
<evidence type="ECO:0000256" key="3">
    <source>
        <dbReference type="ARBA" id="ARBA00007870"/>
    </source>
</evidence>
<keyword evidence="8 11" id="KW-0560">Oxidoreductase</keyword>
<dbReference type="NCBIfam" id="NF006083">
    <property type="entry name" value="PRK08229.1"/>
    <property type="match status" value="1"/>
</dbReference>
<comment type="pathway">
    <text evidence="2 11">Cofactor biosynthesis; (R)-pantothenate biosynthesis; (R)-pantoate from 3-methyl-2-oxobutanoate: step 2/2.</text>
</comment>
<dbReference type="Gene3D" id="3.40.50.720">
    <property type="entry name" value="NAD(P)-binding Rossmann-like Domain"/>
    <property type="match status" value="1"/>
</dbReference>
<keyword evidence="6 11" id="KW-0566">Pantothenate biosynthesis</keyword>
<keyword evidence="15" id="KW-1185">Reference proteome</keyword>
<dbReference type="PANTHER" id="PTHR43765:SF2">
    <property type="entry name" value="2-DEHYDROPANTOATE 2-REDUCTASE"/>
    <property type="match status" value="1"/>
</dbReference>
<dbReference type="SUPFAM" id="SSF51735">
    <property type="entry name" value="NAD(P)-binding Rossmann-fold domains"/>
    <property type="match status" value="1"/>
</dbReference>
<organism evidence="14 15">
    <name type="scientific">Cryptosporangium japonicum</name>
    <dbReference type="NCBI Taxonomy" id="80872"/>
    <lineage>
        <taxon>Bacteria</taxon>
        <taxon>Bacillati</taxon>
        <taxon>Actinomycetota</taxon>
        <taxon>Actinomycetes</taxon>
        <taxon>Cryptosporangiales</taxon>
        <taxon>Cryptosporangiaceae</taxon>
        <taxon>Cryptosporangium</taxon>
    </lineage>
</organism>
<evidence type="ECO:0000256" key="11">
    <source>
        <dbReference type="RuleBase" id="RU362068"/>
    </source>
</evidence>
<evidence type="ECO:0000256" key="10">
    <source>
        <dbReference type="ARBA" id="ARBA00048793"/>
    </source>
</evidence>
<evidence type="ECO:0000259" key="13">
    <source>
        <dbReference type="Pfam" id="PF08546"/>
    </source>
</evidence>